<keyword evidence="2" id="KW-0547">Nucleotide-binding</keyword>
<organism evidence="5 6">
    <name type="scientific">Candidatus Segetimicrobium genomatis</name>
    <dbReference type="NCBI Taxonomy" id="2569760"/>
    <lineage>
        <taxon>Bacteria</taxon>
        <taxon>Bacillati</taxon>
        <taxon>Candidatus Sysuimicrobiota</taxon>
        <taxon>Candidatus Sysuimicrobiia</taxon>
        <taxon>Candidatus Sysuimicrobiales</taxon>
        <taxon>Candidatus Segetimicrobiaceae</taxon>
        <taxon>Candidatus Segetimicrobium</taxon>
    </lineage>
</organism>
<feature type="domain" description="ABC transporter" evidence="4">
    <location>
        <begin position="2"/>
        <end position="241"/>
    </location>
</feature>
<evidence type="ECO:0000256" key="2">
    <source>
        <dbReference type="ARBA" id="ARBA00022741"/>
    </source>
</evidence>
<dbReference type="EMBL" id="VBAK01000140">
    <property type="protein sequence ID" value="TMI88434.1"/>
    <property type="molecule type" value="Genomic_DNA"/>
</dbReference>
<dbReference type="InterPro" id="IPR003593">
    <property type="entry name" value="AAA+_ATPase"/>
</dbReference>
<dbReference type="InterPro" id="IPR027417">
    <property type="entry name" value="P-loop_NTPase"/>
</dbReference>
<sequence length="245" mass="26470">MIEVRSLTKVYGEGPAAVHALRGVGLRVHAGEFVAIMGPSGSGKSTFMHLLGCLDHPTSGSYRLAGEEVSRLSRDRLAVVRNTRIGFVFQSFNLLSRTSALENVELPMLYAGVQRDERVRRARAILDQVGLGDRLTHRPSELSGGQQQRVAIGRALANGAPLLMADEPTGNLDSASSADIMALFRRLNRERGITVVLVTHDVQVAAWSNRVVTFRDGLITDDRPVDEVIPASARPGAGAPEEVRA</sequence>
<comment type="caution">
    <text evidence="5">The sequence shown here is derived from an EMBL/GenBank/DDBJ whole genome shotgun (WGS) entry which is preliminary data.</text>
</comment>
<dbReference type="SMART" id="SM00382">
    <property type="entry name" value="AAA"/>
    <property type="match status" value="1"/>
</dbReference>
<evidence type="ECO:0000313" key="6">
    <source>
        <dbReference type="Proteomes" id="UP000318509"/>
    </source>
</evidence>
<dbReference type="GO" id="GO:0005886">
    <property type="term" value="C:plasma membrane"/>
    <property type="evidence" value="ECO:0007669"/>
    <property type="project" value="TreeGrafter"/>
</dbReference>
<reference evidence="5 6" key="1">
    <citation type="journal article" date="2019" name="Nat. Microbiol.">
        <title>Mediterranean grassland soil C-N compound turnover is dependent on rainfall and depth, and is mediated by genomically divergent microorganisms.</title>
        <authorList>
            <person name="Diamond S."/>
            <person name="Andeer P.F."/>
            <person name="Li Z."/>
            <person name="Crits-Christoph A."/>
            <person name="Burstein D."/>
            <person name="Anantharaman K."/>
            <person name="Lane K.R."/>
            <person name="Thomas B.C."/>
            <person name="Pan C."/>
            <person name="Northen T.R."/>
            <person name="Banfield J.F."/>
        </authorList>
    </citation>
    <scope>NUCLEOTIDE SEQUENCE [LARGE SCALE GENOMIC DNA]</scope>
    <source>
        <strain evidence="5">NP_3</strain>
    </source>
</reference>
<dbReference type="PANTHER" id="PTHR24220">
    <property type="entry name" value="IMPORT ATP-BINDING PROTEIN"/>
    <property type="match status" value="1"/>
</dbReference>
<dbReference type="AlphaFoldDB" id="A0A537JY58"/>
<keyword evidence="1" id="KW-0813">Transport</keyword>
<dbReference type="PROSITE" id="PS00211">
    <property type="entry name" value="ABC_TRANSPORTER_1"/>
    <property type="match status" value="1"/>
</dbReference>
<evidence type="ECO:0000256" key="3">
    <source>
        <dbReference type="ARBA" id="ARBA00022840"/>
    </source>
</evidence>
<dbReference type="InterPro" id="IPR017911">
    <property type="entry name" value="MacB-like_ATP-bd"/>
</dbReference>
<dbReference type="InterPro" id="IPR017871">
    <property type="entry name" value="ABC_transporter-like_CS"/>
</dbReference>
<gene>
    <name evidence="5" type="ORF">E6H00_12650</name>
</gene>
<dbReference type="Proteomes" id="UP000318509">
    <property type="component" value="Unassembled WGS sequence"/>
</dbReference>
<name>A0A537JY58_9BACT</name>
<dbReference type="GO" id="GO:0098796">
    <property type="term" value="C:membrane protein complex"/>
    <property type="evidence" value="ECO:0007669"/>
    <property type="project" value="UniProtKB-ARBA"/>
</dbReference>
<dbReference type="InterPro" id="IPR015854">
    <property type="entry name" value="ABC_transpr_LolD-like"/>
</dbReference>
<dbReference type="FunFam" id="3.40.50.300:FF:000032">
    <property type="entry name" value="Export ABC transporter ATP-binding protein"/>
    <property type="match status" value="1"/>
</dbReference>
<dbReference type="PANTHER" id="PTHR24220:SF86">
    <property type="entry name" value="ABC TRANSPORTER ABCH.1"/>
    <property type="match status" value="1"/>
</dbReference>
<dbReference type="GO" id="GO:0022857">
    <property type="term" value="F:transmembrane transporter activity"/>
    <property type="evidence" value="ECO:0007669"/>
    <property type="project" value="TreeGrafter"/>
</dbReference>
<dbReference type="Gene3D" id="3.40.50.300">
    <property type="entry name" value="P-loop containing nucleotide triphosphate hydrolases"/>
    <property type="match status" value="1"/>
</dbReference>
<dbReference type="GO" id="GO:0016887">
    <property type="term" value="F:ATP hydrolysis activity"/>
    <property type="evidence" value="ECO:0007669"/>
    <property type="project" value="InterPro"/>
</dbReference>
<protein>
    <submittedName>
        <fullName evidence="5">ABC transporter ATP-binding protein</fullName>
    </submittedName>
</protein>
<dbReference type="PROSITE" id="PS50893">
    <property type="entry name" value="ABC_TRANSPORTER_2"/>
    <property type="match status" value="1"/>
</dbReference>
<dbReference type="CDD" id="cd03255">
    <property type="entry name" value="ABC_MJ0796_LolCDE_FtsE"/>
    <property type="match status" value="1"/>
</dbReference>
<dbReference type="GO" id="GO:0005524">
    <property type="term" value="F:ATP binding"/>
    <property type="evidence" value="ECO:0007669"/>
    <property type="project" value="UniProtKB-KW"/>
</dbReference>
<evidence type="ECO:0000313" key="5">
    <source>
        <dbReference type="EMBL" id="TMI88434.1"/>
    </source>
</evidence>
<dbReference type="InterPro" id="IPR003439">
    <property type="entry name" value="ABC_transporter-like_ATP-bd"/>
</dbReference>
<dbReference type="SUPFAM" id="SSF52540">
    <property type="entry name" value="P-loop containing nucleoside triphosphate hydrolases"/>
    <property type="match status" value="1"/>
</dbReference>
<evidence type="ECO:0000256" key="1">
    <source>
        <dbReference type="ARBA" id="ARBA00022448"/>
    </source>
</evidence>
<accession>A0A537JY58</accession>
<dbReference type="Pfam" id="PF00005">
    <property type="entry name" value="ABC_tran"/>
    <property type="match status" value="1"/>
</dbReference>
<keyword evidence="3 5" id="KW-0067">ATP-binding</keyword>
<proteinExistence type="predicted"/>
<evidence type="ECO:0000259" key="4">
    <source>
        <dbReference type="PROSITE" id="PS50893"/>
    </source>
</evidence>